<dbReference type="PANTHER" id="PTHR31150">
    <property type="entry name" value="EXPRESSED PROTEIN"/>
    <property type="match status" value="1"/>
</dbReference>
<evidence type="ECO:0000313" key="5">
    <source>
        <dbReference type="Proteomes" id="UP000886595"/>
    </source>
</evidence>
<organism evidence="4 5">
    <name type="scientific">Brassica carinata</name>
    <name type="common">Ethiopian mustard</name>
    <name type="synonym">Abyssinian cabbage</name>
    <dbReference type="NCBI Taxonomy" id="52824"/>
    <lineage>
        <taxon>Eukaryota</taxon>
        <taxon>Viridiplantae</taxon>
        <taxon>Streptophyta</taxon>
        <taxon>Embryophyta</taxon>
        <taxon>Tracheophyta</taxon>
        <taxon>Spermatophyta</taxon>
        <taxon>Magnoliopsida</taxon>
        <taxon>eudicotyledons</taxon>
        <taxon>Gunneridae</taxon>
        <taxon>Pentapetalae</taxon>
        <taxon>rosids</taxon>
        <taxon>malvids</taxon>
        <taxon>Brassicales</taxon>
        <taxon>Brassicaceae</taxon>
        <taxon>Brassiceae</taxon>
        <taxon>Brassica</taxon>
    </lineage>
</organism>
<keyword evidence="1" id="KW-0479">Metal-binding</keyword>
<dbReference type="PANTHER" id="PTHR31150:SF2">
    <property type="entry name" value="RING_U-BOX SUPERFAMILY PROTEIN"/>
    <property type="match status" value="1"/>
</dbReference>
<dbReference type="AlphaFoldDB" id="A0A8X7S3A6"/>
<feature type="region of interest" description="Disordered" evidence="2">
    <location>
        <begin position="221"/>
        <end position="260"/>
    </location>
</feature>
<gene>
    <name evidence="4" type="ORF">Bca52824_036690</name>
</gene>
<dbReference type="Proteomes" id="UP000886595">
    <property type="component" value="Unassembled WGS sequence"/>
</dbReference>
<keyword evidence="1" id="KW-0863">Zinc-finger</keyword>
<dbReference type="InterPro" id="IPR001841">
    <property type="entry name" value="Znf_RING"/>
</dbReference>
<proteinExistence type="predicted"/>
<feature type="compositionally biased region" description="Polar residues" evidence="2">
    <location>
        <begin position="221"/>
        <end position="254"/>
    </location>
</feature>
<dbReference type="CDD" id="cd16448">
    <property type="entry name" value="RING-H2"/>
    <property type="match status" value="1"/>
</dbReference>
<keyword evidence="5" id="KW-1185">Reference proteome</keyword>
<evidence type="ECO:0000256" key="1">
    <source>
        <dbReference type="PROSITE-ProRule" id="PRU00175"/>
    </source>
</evidence>
<dbReference type="Gene3D" id="3.30.40.10">
    <property type="entry name" value="Zinc/RING finger domain, C3HC4 (zinc finger)"/>
    <property type="match status" value="1"/>
</dbReference>
<dbReference type="OrthoDB" id="755409at2759"/>
<accession>A0A8X7S3A6</accession>
<dbReference type="SUPFAM" id="SSF57850">
    <property type="entry name" value="RING/U-box"/>
    <property type="match status" value="1"/>
</dbReference>
<dbReference type="InterPro" id="IPR013083">
    <property type="entry name" value="Znf_RING/FYVE/PHD"/>
</dbReference>
<evidence type="ECO:0000259" key="3">
    <source>
        <dbReference type="PROSITE" id="PS50089"/>
    </source>
</evidence>
<name>A0A8X7S3A6_BRACI</name>
<evidence type="ECO:0000313" key="4">
    <source>
        <dbReference type="EMBL" id="KAG2300218.1"/>
    </source>
</evidence>
<evidence type="ECO:0000256" key="2">
    <source>
        <dbReference type="SAM" id="MobiDB-lite"/>
    </source>
</evidence>
<reference evidence="4 5" key="1">
    <citation type="submission" date="2020-02" db="EMBL/GenBank/DDBJ databases">
        <authorList>
            <person name="Ma Q."/>
            <person name="Huang Y."/>
            <person name="Song X."/>
            <person name="Pei D."/>
        </authorList>
    </citation>
    <scope>NUCLEOTIDE SEQUENCE [LARGE SCALE GENOMIC DNA]</scope>
    <source>
        <strain evidence="4">Sxm20200214</strain>
        <tissue evidence="4">Leaf</tissue>
    </source>
</reference>
<feature type="region of interest" description="Disordered" evidence="2">
    <location>
        <begin position="339"/>
        <end position="361"/>
    </location>
</feature>
<sequence length="521" mass="58353">MKRLHHHPHRLPQDVCSVGELSWRFLAPPCLGSLRITVTLITLVFLLAANELILASSEHIALLHTGSLKTARCRFFPRFSFRDNDRYTKLIIEERGVGSLAEGEQVSAAANFTCYEIDERNDGDTPILDSFSSHRLYFFTRAKQVKRIEIDDQHRPLVTTKLPPSSGRDVLPSRQDDALQWRTNLSFSPAVYTGDGLDQDTSDDDSHRFGLYSSTNRRSETLESCFQQSPRWASNSSASGGIEQNTIPITNSSKPPCLDEVKSFDRESTTAISPSFYSLQSLSEPTAPWVTPSKQPLSLAHCSYPRVFCNPVSDCENPQLGQSQEDSLADPVSSFMTSIRNHQGSPVEEEASPNPGNSKRINDEILLDVERSDETQVENHQRFEPGSVTQVTQHRCGVCKKLLSQKSPWCSHKILRSGDMPAAGVFPCHHVYHVQCLDKVTPTSQTRDPSCPACSNTIGAIEHELIAPETLQQALRSLRRSHTAMGSELLSTDNQIRHIRRRRHKWEKLSCCLNISFLSSS</sequence>
<dbReference type="GO" id="GO:0008270">
    <property type="term" value="F:zinc ion binding"/>
    <property type="evidence" value="ECO:0007669"/>
    <property type="project" value="UniProtKB-KW"/>
</dbReference>
<feature type="domain" description="RING-type" evidence="3">
    <location>
        <begin position="396"/>
        <end position="455"/>
    </location>
</feature>
<keyword evidence="1" id="KW-0862">Zinc</keyword>
<comment type="caution">
    <text evidence="4">The sequence shown here is derived from an EMBL/GenBank/DDBJ whole genome shotgun (WGS) entry which is preliminary data.</text>
</comment>
<dbReference type="EMBL" id="JAAMPC010000008">
    <property type="protein sequence ID" value="KAG2300218.1"/>
    <property type="molecule type" value="Genomic_DNA"/>
</dbReference>
<protein>
    <recommendedName>
        <fullName evidence="3">RING-type domain-containing protein</fullName>
    </recommendedName>
</protein>
<dbReference type="PROSITE" id="PS50089">
    <property type="entry name" value="ZF_RING_2"/>
    <property type="match status" value="1"/>
</dbReference>